<dbReference type="EMBL" id="CP001821">
    <property type="protein sequence ID" value="ACZ31044.1"/>
    <property type="molecule type" value="Genomic_DNA"/>
</dbReference>
<accession>D1BTR5</accession>
<evidence type="ECO:0000313" key="2">
    <source>
        <dbReference type="Proteomes" id="UP000002255"/>
    </source>
</evidence>
<proteinExistence type="predicted"/>
<reference evidence="1 2" key="2">
    <citation type="journal article" date="2010" name="Stand. Genomic Sci.">
        <title>Complete genome sequence of Xylanimonas cellulosilytica type strain (XIL07).</title>
        <authorList>
            <person name="Foster B."/>
            <person name="Pukall R."/>
            <person name="Abt B."/>
            <person name="Nolan M."/>
            <person name="Glavina Del Rio T."/>
            <person name="Chen F."/>
            <person name="Lucas S."/>
            <person name="Tice H."/>
            <person name="Pitluck S."/>
            <person name="Cheng J.-F."/>
            <person name="Chertkov O."/>
            <person name="Brettin T."/>
            <person name="Han C."/>
            <person name="Detter J.C."/>
            <person name="Bruce D."/>
            <person name="Goodwin L."/>
            <person name="Ivanova N."/>
            <person name="Mavromatis K."/>
            <person name="Pati A."/>
            <person name="Mikhailova N."/>
            <person name="Chen A."/>
            <person name="Palaniappan K."/>
            <person name="Land M."/>
            <person name="Hauser L."/>
            <person name="Chang Y.-J."/>
            <person name="Jeffries C.D."/>
            <person name="Chain P."/>
            <person name="Rohde M."/>
            <person name="Goeker M."/>
            <person name="Bristow J."/>
            <person name="Eisen J.A."/>
            <person name="Markowitz V."/>
            <person name="Hugenholtz P."/>
            <person name="Kyrpides N.C."/>
            <person name="Klenk H.-P."/>
            <person name="Lapidus A."/>
        </authorList>
    </citation>
    <scope>NUCLEOTIDE SEQUENCE [LARGE SCALE GENOMIC DNA]</scope>
    <source>
        <strain evidence="2">DSM 15894 / CECT 5975 / LMG 20990 / XIL07</strain>
    </source>
</reference>
<keyword evidence="2" id="KW-1185">Reference proteome</keyword>
<gene>
    <name evidence="1" type="ordered locus">Xcel_2025</name>
</gene>
<dbReference type="eggNOG" id="ENOG5032GB3">
    <property type="taxonomic scope" value="Bacteria"/>
</dbReference>
<dbReference type="AlphaFoldDB" id="D1BTR5"/>
<reference evidence="2" key="1">
    <citation type="submission" date="2009-11" db="EMBL/GenBank/DDBJ databases">
        <title>The complete chromosome of Xylanimonas cellulosilytica DSM 15894.</title>
        <authorList>
            <consortium name="US DOE Joint Genome Institute (JGI-PGF)"/>
            <person name="Lucas S."/>
            <person name="Copeland A."/>
            <person name="Lapidus A."/>
            <person name="Glavina del Rio T."/>
            <person name="Dalin E."/>
            <person name="Tice H."/>
            <person name="Bruce D."/>
            <person name="Goodwin L."/>
            <person name="Pitluck S."/>
            <person name="Kyrpides N."/>
            <person name="Mavromatis K."/>
            <person name="Ivanova N."/>
            <person name="Mikhailova N."/>
            <person name="Foster B."/>
            <person name="Clum A."/>
            <person name="Brettin T."/>
            <person name="Detter J.C."/>
            <person name="Han C."/>
            <person name="Larimer F."/>
            <person name="Land M."/>
            <person name="Hauser L."/>
            <person name="Markowitz V."/>
            <person name="Cheng J.F."/>
            <person name="Hugenholtz P."/>
            <person name="Woyke T."/>
            <person name="Wu D."/>
            <person name="Gehrich-Schroeter G."/>
            <person name="Schneider S."/>
            <person name="Pukall S.R."/>
            <person name="Klenk H.P."/>
            <person name="Eisen J.A."/>
        </authorList>
    </citation>
    <scope>NUCLEOTIDE SEQUENCE [LARGE SCALE GENOMIC DNA]</scope>
    <source>
        <strain evidence="2">DSM 15894 / CECT 5975 / LMG 20990 / XIL07</strain>
    </source>
</reference>
<dbReference type="STRING" id="446471.Xcel_2025"/>
<organism evidence="1 2">
    <name type="scientific">Xylanimonas cellulosilytica (strain DSM 15894 / JCM 12276 / CECT 5975 / KCTC 9989 / LMG 20990 / NBRC 107835 / XIL07)</name>
    <dbReference type="NCBI Taxonomy" id="446471"/>
    <lineage>
        <taxon>Bacteria</taxon>
        <taxon>Bacillati</taxon>
        <taxon>Actinomycetota</taxon>
        <taxon>Actinomycetes</taxon>
        <taxon>Micrococcales</taxon>
        <taxon>Promicromonosporaceae</taxon>
        <taxon>Xylanimonas</taxon>
    </lineage>
</organism>
<dbReference type="Proteomes" id="UP000002255">
    <property type="component" value="Chromosome"/>
</dbReference>
<dbReference type="KEGG" id="xce:Xcel_2025"/>
<sequence length="78" mass="8703">MSPAEHPAGAIRPRWEWELLDEAGERLEPSLSPVFTTQYDAEEWLGERWRRLAAAGAAEARLMHDGTLAAPPLALRIP</sequence>
<name>D1BTR5_XYLCX</name>
<evidence type="ECO:0000313" key="1">
    <source>
        <dbReference type="EMBL" id="ACZ31044.1"/>
    </source>
</evidence>
<dbReference type="RefSeq" id="WP_012878786.1">
    <property type="nucleotide sequence ID" value="NC_013530.1"/>
</dbReference>
<protein>
    <submittedName>
        <fullName evidence="1">Uncharacterized protein</fullName>
    </submittedName>
</protein>
<dbReference type="HOGENOM" id="CLU_190784_0_0_11"/>